<evidence type="ECO:0000313" key="1">
    <source>
        <dbReference type="EMBL" id="KAJ8644626.1"/>
    </source>
</evidence>
<proteinExistence type="predicted"/>
<accession>A0ACC2MG78</accession>
<comment type="caution">
    <text evidence="1">The sequence shown here is derived from an EMBL/GenBank/DDBJ whole genome shotgun (WGS) entry which is preliminary data.</text>
</comment>
<evidence type="ECO:0000313" key="2">
    <source>
        <dbReference type="Proteomes" id="UP001234297"/>
    </source>
</evidence>
<sequence>MEARSHWICLHGSGYFMEVGAYGHLFHGSVPSMEVRCHWARLLYGDGCLWTPFSWKCPIHGGNVPHWACLHGSDSFMEKGTYGHLFHGSVPSVEARCHWACLQVSDSFMEMGAYGHLFHRSVPSMEARCHWACFYGSDSFMEVVAECSLVV</sequence>
<dbReference type="EMBL" id="CM056810">
    <property type="protein sequence ID" value="KAJ8644626.1"/>
    <property type="molecule type" value="Genomic_DNA"/>
</dbReference>
<keyword evidence="2" id="KW-1185">Reference proteome</keyword>
<name>A0ACC2MG78_PERAE</name>
<organism evidence="1 2">
    <name type="scientific">Persea americana</name>
    <name type="common">Avocado</name>
    <dbReference type="NCBI Taxonomy" id="3435"/>
    <lineage>
        <taxon>Eukaryota</taxon>
        <taxon>Viridiplantae</taxon>
        <taxon>Streptophyta</taxon>
        <taxon>Embryophyta</taxon>
        <taxon>Tracheophyta</taxon>
        <taxon>Spermatophyta</taxon>
        <taxon>Magnoliopsida</taxon>
        <taxon>Magnoliidae</taxon>
        <taxon>Laurales</taxon>
        <taxon>Lauraceae</taxon>
        <taxon>Persea</taxon>
    </lineage>
</organism>
<reference evidence="1 2" key="1">
    <citation type="journal article" date="2022" name="Hortic Res">
        <title>A haplotype resolved chromosomal level avocado genome allows analysis of novel avocado genes.</title>
        <authorList>
            <person name="Nath O."/>
            <person name="Fletcher S.J."/>
            <person name="Hayward A."/>
            <person name="Shaw L.M."/>
            <person name="Masouleh A.K."/>
            <person name="Furtado A."/>
            <person name="Henry R.J."/>
            <person name="Mitter N."/>
        </authorList>
    </citation>
    <scope>NUCLEOTIDE SEQUENCE [LARGE SCALE GENOMIC DNA]</scope>
    <source>
        <strain evidence="2">cv. Hass</strain>
    </source>
</reference>
<dbReference type="Proteomes" id="UP001234297">
    <property type="component" value="Chromosome 2"/>
</dbReference>
<gene>
    <name evidence="1" type="ORF">MRB53_006374</name>
</gene>
<protein>
    <submittedName>
        <fullName evidence="1">Uncharacterized protein</fullName>
    </submittedName>
</protein>